<reference evidence="1 2" key="1">
    <citation type="journal article" date="2014" name="Nature">
        <title>The genomic substrate for adaptive radiation in African cichlid fish.</title>
        <authorList>
            <person name="Brawand D."/>
            <person name="Wagner C.E."/>
            <person name="Li Y.I."/>
            <person name="Malinsky M."/>
            <person name="Keller I."/>
            <person name="Fan S."/>
            <person name="Simakov O."/>
            <person name="Ng A.Y."/>
            <person name="Lim Z.W."/>
            <person name="Bezault E."/>
            <person name="Turner-Maier J."/>
            <person name="Johnson J."/>
            <person name="Alcazar R."/>
            <person name="Noh H.J."/>
            <person name="Russell P."/>
            <person name="Aken B."/>
            <person name="Alfoldi J."/>
            <person name="Amemiya C."/>
            <person name="Azzouzi N."/>
            <person name="Baroiller J.F."/>
            <person name="Barloy-Hubler F."/>
            <person name="Berlin A."/>
            <person name="Bloomquist R."/>
            <person name="Carleton K.L."/>
            <person name="Conte M.A."/>
            <person name="D'Cotta H."/>
            <person name="Eshel O."/>
            <person name="Gaffney L."/>
            <person name="Galibert F."/>
            <person name="Gante H.F."/>
            <person name="Gnerre S."/>
            <person name="Greuter L."/>
            <person name="Guyon R."/>
            <person name="Haddad N.S."/>
            <person name="Haerty W."/>
            <person name="Harris R.M."/>
            <person name="Hofmann H.A."/>
            <person name="Hourlier T."/>
            <person name="Hulata G."/>
            <person name="Jaffe D.B."/>
            <person name="Lara M."/>
            <person name="Lee A.P."/>
            <person name="MacCallum I."/>
            <person name="Mwaiko S."/>
            <person name="Nikaido M."/>
            <person name="Nishihara H."/>
            <person name="Ozouf-Costaz C."/>
            <person name="Penman D.J."/>
            <person name="Przybylski D."/>
            <person name="Rakotomanga M."/>
            <person name="Renn S.C.P."/>
            <person name="Ribeiro F.J."/>
            <person name="Ron M."/>
            <person name="Salzburger W."/>
            <person name="Sanchez-Pulido L."/>
            <person name="Santos M.E."/>
            <person name="Searle S."/>
            <person name="Sharpe T."/>
            <person name="Swofford R."/>
            <person name="Tan F.J."/>
            <person name="Williams L."/>
            <person name="Young S."/>
            <person name="Yin S."/>
            <person name="Okada N."/>
            <person name="Kocher T.D."/>
            <person name="Miska E.A."/>
            <person name="Lander E.S."/>
            <person name="Venkatesh B."/>
            <person name="Fernald R.D."/>
            <person name="Meyer A."/>
            <person name="Ponting C.P."/>
            <person name="Streelman J.T."/>
            <person name="Lindblad-Toh K."/>
            <person name="Seehausen O."/>
            <person name="Di Palma F."/>
        </authorList>
    </citation>
    <scope>NUCLEOTIDE SEQUENCE</scope>
</reference>
<sequence length="172" mass="19202">RCHTLLCNLAWPGLRAFVCCSLFRAFVCRSLLFRAFVCRSLLFRAFVCRSLLFRAFVCRSLLFRAFVCRSLLFRAFVSLVPFRVYSVFPLPVTLVFYSCSLSSCLNLCAPCFTSPVSVQFTPPCLVMVISVTCVPRVFPLPSLTLCVFLSTSPSVQRDVVPHAVCGSPCVSL</sequence>
<evidence type="ECO:0000313" key="1">
    <source>
        <dbReference type="Ensembl" id="ENSMZEP00005035258.1"/>
    </source>
</evidence>
<dbReference type="AlphaFoldDB" id="A0A3P9DLQ8"/>
<keyword evidence="2" id="KW-1185">Reference proteome</keyword>
<proteinExistence type="predicted"/>
<dbReference type="Proteomes" id="UP000265160">
    <property type="component" value="LG22"/>
</dbReference>
<accession>A0A3P9DLQ8</accession>
<dbReference type="Ensembl" id="ENSMZET00005036506.1">
    <property type="protein sequence ID" value="ENSMZEP00005035258.1"/>
    <property type="gene ID" value="ENSMZEG00005026353.1"/>
</dbReference>
<dbReference type="GeneTree" id="ENSGT01010000224772"/>
<organism evidence="1 2">
    <name type="scientific">Maylandia zebra</name>
    <name type="common">zebra mbuna</name>
    <dbReference type="NCBI Taxonomy" id="106582"/>
    <lineage>
        <taxon>Eukaryota</taxon>
        <taxon>Metazoa</taxon>
        <taxon>Chordata</taxon>
        <taxon>Craniata</taxon>
        <taxon>Vertebrata</taxon>
        <taxon>Euteleostomi</taxon>
        <taxon>Actinopterygii</taxon>
        <taxon>Neopterygii</taxon>
        <taxon>Teleostei</taxon>
        <taxon>Neoteleostei</taxon>
        <taxon>Acanthomorphata</taxon>
        <taxon>Ovalentaria</taxon>
        <taxon>Cichlomorphae</taxon>
        <taxon>Cichliformes</taxon>
        <taxon>Cichlidae</taxon>
        <taxon>African cichlids</taxon>
        <taxon>Pseudocrenilabrinae</taxon>
        <taxon>Haplochromini</taxon>
        <taxon>Maylandia</taxon>
        <taxon>Maylandia zebra complex</taxon>
    </lineage>
</organism>
<reference evidence="1" key="3">
    <citation type="submission" date="2025-09" db="UniProtKB">
        <authorList>
            <consortium name="Ensembl"/>
        </authorList>
    </citation>
    <scope>IDENTIFICATION</scope>
</reference>
<reference evidence="1" key="2">
    <citation type="submission" date="2025-08" db="UniProtKB">
        <authorList>
            <consortium name="Ensembl"/>
        </authorList>
    </citation>
    <scope>IDENTIFICATION</scope>
</reference>
<protein>
    <submittedName>
        <fullName evidence="1">Uncharacterized protein</fullName>
    </submittedName>
</protein>
<evidence type="ECO:0000313" key="2">
    <source>
        <dbReference type="Proteomes" id="UP000265160"/>
    </source>
</evidence>
<name>A0A3P9DLQ8_9CICH</name>